<dbReference type="Pfam" id="PF00431">
    <property type="entry name" value="CUB"/>
    <property type="match status" value="1"/>
</dbReference>
<dbReference type="SMART" id="SM00181">
    <property type="entry name" value="EGF"/>
    <property type="match status" value="1"/>
</dbReference>
<feature type="region of interest" description="Disordered" evidence="18">
    <location>
        <begin position="482"/>
        <end position="516"/>
    </location>
</feature>
<dbReference type="GO" id="GO:0005509">
    <property type="term" value="F:calcium ion binding"/>
    <property type="evidence" value="ECO:0007669"/>
    <property type="project" value="InterPro"/>
</dbReference>
<keyword evidence="9" id="KW-0677">Repeat</keyword>
<dbReference type="Gene3D" id="2.10.25.10">
    <property type="entry name" value="Laminin"/>
    <property type="match status" value="1"/>
</dbReference>
<evidence type="ECO:0000256" key="14">
    <source>
        <dbReference type="ARBA" id="ARBA00023136"/>
    </source>
</evidence>
<comment type="caution">
    <text evidence="22">The sequence shown here is derived from an EMBL/GenBank/DDBJ whole genome shotgun (WGS) entry which is preliminary data.</text>
</comment>
<dbReference type="InterPro" id="IPR000152">
    <property type="entry name" value="EGF-type_Asp/Asn_hydroxyl_site"/>
</dbReference>
<dbReference type="GO" id="GO:0030311">
    <property type="term" value="P:poly-N-acetyllactosamine biosynthetic process"/>
    <property type="evidence" value="ECO:0007669"/>
    <property type="project" value="TreeGrafter"/>
</dbReference>
<evidence type="ECO:0000256" key="6">
    <source>
        <dbReference type="ARBA" id="ARBA00022679"/>
    </source>
</evidence>
<keyword evidence="16" id="KW-0325">Glycoprotein</keyword>
<dbReference type="CDD" id="cd00054">
    <property type="entry name" value="EGF_CA"/>
    <property type="match status" value="1"/>
</dbReference>
<name>A0AAW0PUR9_9GOBI</name>
<dbReference type="InterPro" id="IPR001881">
    <property type="entry name" value="EGF-like_Ca-bd_dom"/>
</dbReference>
<dbReference type="GO" id="GO:0000139">
    <property type="term" value="C:Golgi membrane"/>
    <property type="evidence" value="ECO:0007669"/>
    <property type="project" value="UniProtKB-SubCell"/>
</dbReference>
<dbReference type="FunFam" id="3.90.550.50:FF:000001">
    <property type="entry name" value="Hexosyltransferase"/>
    <property type="match status" value="1"/>
</dbReference>
<dbReference type="CDD" id="cd00041">
    <property type="entry name" value="CUB"/>
    <property type="match status" value="1"/>
</dbReference>
<keyword evidence="11 19" id="KW-1133">Transmembrane helix</keyword>
<dbReference type="SUPFAM" id="SSF57196">
    <property type="entry name" value="EGF/Laminin"/>
    <property type="match status" value="1"/>
</dbReference>
<dbReference type="SMART" id="SM00042">
    <property type="entry name" value="CUB"/>
    <property type="match status" value="1"/>
</dbReference>
<evidence type="ECO:0000256" key="13">
    <source>
        <dbReference type="ARBA" id="ARBA00023098"/>
    </source>
</evidence>
<dbReference type="InterPro" id="IPR018097">
    <property type="entry name" value="EGF_Ca-bd_CS"/>
</dbReference>
<feature type="region of interest" description="Disordered" evidence="18">
    <location>
        <begin position="1"/>
        <end position="31"/>
    </location>
</feature>
<dbReference type="FunFam" id="2.10.25.10:FF:000038">
    <property type="entry name" value="Fibrillin 2"/>
    <property type="match status" value="1"/>
</dbReference>
<dbReference type="AlphaFoldDB" id="A0AAW0PUR9"/>
<keyword evidence="5" id="KW-0328">Glycosyltransferase</keyword>
<feature type="compositionally biased region" description="Basic and acidic residues" evidence="18">
    <location>
        <begin position="10"/>
        <end position="29"/>
    </location>
</feature>
<accession>A0AAW0PUR9</accession>
<dbReference type="PROSITE" id="PS00010">
    <property type="entry name" value="ASX_HYDROXYL"/>
    <property type="match status" value="1"/>
</dbReference>
<evidence type="ECO:0000256" key="3">
    <source>
        <dbReference type="ARBA" id="ARBA00008661"/>
    </source>
</evidence>
<feature type="domain" description="CUB" evidence="20">
    <location>
        <begin position="354"/>
        <end position="466"/>
    </location>
</feature>
<dbReference type="GO" id="GO:0030855">
    <property type="term" value="P:epithelial cell differentiation"/>
    <property type="evidence" value="ECO:0007669"/>
    <property type="project" value="UniProtKB-ARBA"/>
</dbReference>
<reference evidence="23" key="1">
    <citation type="submission" date="2024-04" db="EMBL/GenBank/DDBJ databases">
        <title>Salinicola lusitanus LLJ914,a marine bacterium isolated from the Okinawa Trough.</title>
        <authorList>
            <person name="Li J."/>
        </authorList>
    </citation>
    <scope>NUCLEOTIDE SEQUENCE [LARGE SCALE GENOMIC DNA]</scope>
</reference>
<keyword evidence="15" id="KW-1015">Disulfide bond</keyword>
<sequence>MFPSVALYPDPEKSRHDSLLQESPNDLRSHGLQHNRMHFPEIDLVVADVTPKIHIPTTKFWRMEKLSDSFWNREQQKLDFIHNHSLSVSEIHDWLNDTAPADSNPCQPDLRVQRQISDFNLFPKLFQDFLLNAHCKSYPFLINQPKVCEDKPFLLLVVKTLVPHFERRQAIRETWGKVGKVSDRTVATVFLLGKALPEDNNPDLEDLLRHEAEMHRDILQWDFRDTFLNLTLKDVLFLDWFSSFCPDAQFVFKGDDDVFVNTPDIINFLQKLPSHKAPDFFTGDVITNASPLRDKKLKYFIPQSYFEGAYPPYAGGGGFLYSGQLCQAQMSSEDDTSSSDHGSHSTAFFALRSCHQVLGGDSGQFFSPDYLCSNPPLWCNWTIQVHPGKRIQLQLNDLTPDDGCLWRRDQIHIDEPESQSQKHSVLQKCWGEASYTSSSNTVHVVLLIDGSPSPTYRGFHGNYQADETVFSDSEIPVQSTAEQMPDVEQELHPNPKVGSTIRRDVETDQSDQSLEEAISQLDEERISQSDDRTLNELEDEFHDNSMEEELNQNWRETLNVHMVPEKTEPQFDPRAEMRAHVKYHSQSPHLPGDLLFEVSVEVNVSRDSEPWNDVAQTLLLSVKNLIRNELKPTLVSQSISSKRIKRLNAGVLFILWLQMGQRTSGHYAHEAVHSSLLRLIGSGLGLRPNQDDSVIMSLSTADVNECDSQLMVCDPNADCVNHFGSYSCLCRSGFDDQSRSGTGTVCVSIKNSDCSAVLSSEAKAVYILFFLLSTLVLSLLVLIGLFYHRHRRGHFLVPASDPNNNLTSSGGGGHHLEEVDLPPPPPPRCPPVDLQLLRYNSIMSHEPKL</sequence>
<dbReference type="SUPFAM" id="SSF49854">
    <property type="entry name" value="Spermadhesin, CUB domain"/>
    <property type="match status" value="1"/>
</dbReference>
<evidence type="ECO:0000256" key="15">
    <source>
        <dbReference type="ARBA" id="ARBA00023157"/>
    </source>
</evidence>
<evidence type="ECO:0000256" key="11">
    <source>
        <dbReference type="ARBA" id="ARBA00022989"/>
    </source>
</evidence>
<comment type="similarity">
    <text evidence="3">Belongs to the glycosyltransferase 31 family.</text>
</comment>
<dbReference type="InterPro" id="IPR049883">
    <property type="entry name" value="NOTCH1_EGF-like"/>
</dbReference>
<evidence type="ECO:0000256" key="2">
    <source>
        <dbReference type="ARBA" id="ARBA00004922"/>
    </source>
</evidence>
<evidence type="ECO:0000256" key="1">
    <source>
        <dbReference type="ARBA" id="ARBA00004323"/>
    </source>
</evidence>
<evidence type="ECO:0000256" key="8">
    <source>
        <dbReference type="ARBA" id="ARBA00022729"/>
    </source>
</evidence>
<dbReference type="GO" id="GO:0006493">
    <property type="term" value="P:protein O-linked glycosylation"/>
    <property type="evidence" value="ECO:0007669"/>
    <property type="project" value="TreeGrafter"/>
</dbReference>
<protein>
    <recommendedName>
        <fullName evidence="24">EGF-like domain-containing protein</fullName>
    </recommendedName>
</protein>
<comment type="pathway">
    <text evidence="2">Protein modification; protein glycosylation.</text>
</comment>
<keyword evidence="4 17" id="KW-0245">EGF-like domain</keyword>
<dbReference type="Proteomes" id="UP001460270">
    <property type="component" value="Unassembled WGS sequence"/>
</dbReference>
<dbReference type="EMBL" id="JBBPFD010000004">
    <property type="protein sequence ID" value="KAK7929754.1"/>
    <property type="molecule type" value="Genomic_DNA"/>
</dbReference>
<dbReference type="Pfam" id="PF07645">
    <property type="entry name" value="EGF_CA"/>
    <property type="match status" value="1"/>
</dbReference>
<gene>
    <name evidence="22" type="ORF">WMY93_006149</name>
</gene>
<keyword evidence="7 19" id="KW-0812">Transmembrane</keyword>
<evidence type="ECO:0000256" key="18">
    <source>
        <dbReference type="SAM" id="MobiDB-lite"/>
    </source>
</evidence>
<evidence type="ECO:0000256" key="4">
    <source>
        <dbReference type="ARBA" id="ARBA00022536"/>
    </source>
</evidence>
<evidence type="ECO:0000256" key="10">
    <source>
        <dbReference type="ARBA" id="ARBA00022968"/>
    </source>
</evidence>
<dbReference type="Gene3D" id="2.60.120.290">
    <property type="entry name" value="Spermadhesin, CUB domain"/>
    <property type="match status" value="1"/>
</dbReference>
<evidence type="ECO:0000313" key="22">
    <source>
        <dbReference type="EMBL" id="KAK7929754.1"/>
    </source>
</evidence>
<dbReference type="SMART" id="SM00179">
    <property type="entry name" value="EGF_CA"/>
    <property type="match status" value="1"/>
</dbReference>
<dbReference type="InterPro" id="IPR035914">
    <property type="entry name" value="Sperma_CUB_dom_sf"/>
</dbReference>
<feature type="region of interest" description="Disordered" evidence="18">
    <location>
        <begin position="806"/>
        <end position="827"/>
    </location>
</feature>
<keyword evidence="10" id="KW-0735">Signal-anchor</keyword>
<dbReference type="PROSITE" id="PS50026">
    <property type="entry name" value="EGF_3"/>
    <property type="match status" value="1"/>
</dbReference>
<evidence type="ECO:0000259" key="21">
    <source>
        <dbReference type="PROSITE" id="PS50026"/>
    </source>
</evidence>
<keyword evidence="12" id="KW-0333">Golgi apparatus</keyword>
<evidence type="ECO:0000256" key="5">
    <source>
        <dbReference type="ARBA" id="ARBA00022676"/>
    </source>
</evidence>
<evidence type="ECO:0000313" key="23">
    <source>
        <dbReference type="Proteomes" id="UP001460270"/>
    </source>
</evidence>
<organism evidence="22 23">
    <name type="scientific">Mugilogobius chulae</name>
    <name type="common">yellowstripe goby</name>
    <dbReference type="NCBI Taxonomy" id="88201"/>
    <lineage>
        <taxon>Eukaryota</taxon>
        <taxon>Metazoa</taxon>
        <taxon>Chordata</taxon>
        <taxon>Craniata</taxon>
        <taxon>Vertebrata</taxon>
        <taxon>Euteleostomi</taxon>
        <taxon>Actinopterygii</taxon>
        <taxon>Neopterygii</taxon>
        <taxon>Teleostei</taxon>
        <taxon>Neoteleostei</taxon>
        <taxon>Acanthomorphata</taxon>
        <taxon>Gobiaria</taxon>
        <taxon>Gobiiformes</taxon>
        <taxon>Gobioidei</taxon>
        <taxon>Gobiidae</taxon>
        <taxon>Gobionellinae</taxon>
        <taxon>Mugilogobius</taxon>
    </lineage>
</organism>
<evidence type="ECO:0008006" key="24">
    <source>
        <dbReference type="Google" id="ProtNLM"/>
    </source>
</evidence>
<keyword evidence="23" id="KW-1185">Reference proteome</keyword>
<evidence type="ECO:0000256" key="9">
    <source>
        <dbReference type="ARBA" id="ARBA00022737"/>
    </source>
</evidence>
<dbReference type="PROSITE" id="PS01187">
    <property type="entry name" value="EGF_CA"/>
    <property type="match status" value="1"/>
</dbReference>
<dbReference type="InterPro" id="IPR000742">
    <property type="entry name" value="EGF"/>
</dbReference>
<evidence type="ECO:0000256" key="17">
    <source>
        <dbReference type="PROSITE-ProRule" id="PRU00076"/>
    </source>
</evidence>
<evidence type="ECO:0000256" key="19">
    <source>
        <dbReference type="SAM" id="Phobius"/>
    </source>
</evidence>
<comment type="subcellular location">
    <subcellularLocation>
        <location evidence="1">Golgi apparatus membrane</location>
        <topology evidence="1">Single-pass type II membrane protein</topology>
    </subcellularLocation>
</comment>
<dbReference type="GO" id="GO:0008194">
    <property type="term" value="F:UDP-glycosyltransferase activity"/>
    <property type="evidence" value="ECO:0007669"/>
    <property type="project" value="TreeGrafter"/>
</dbReference>
<dbReference type="GO" id="GO:0006629">
    <property type="term" value="P:lipid metabolic process"/>
    <property type="evidence" value="ECO:0007669"/>
    <property type="project" value="UniProtKB-KW"/>
</dbReference>
<evidence type="ECO:0000256" key="7">
    <source>
        <dbReference type="ARBA" id="ARBA00022692"/>
    </source>
</evidence>
<feature type="transmembrane region" description="Helical" evidence="19">
    <location>
        <begin position="764"/>
        <end position="787"/>
    </location>
</feature>
<dbReference type="Gene3D" id="3.90.550.50">
    <property type="match status" value="1"/>
</dbReference>
<dbReference type="GO" id="GO:0016758">
    <property type="term" value="F:hexosyltransferase activity"/>
    <property type="evidence" value="ECO:0007669"/>
    <property type="project" value="InterPro"/>
</dbReference>
<dbReference type="PANTHER" id="PTHR11214">
    <property type="entry name" value="BETA-1,3-N-ACETYLGLUCOSAMINYLTRANSFERASE"/>
    <property type="match status" value="1"/>
</dbReference>
<dbReference type="InterPro" id="IPR002659">
    <property type="entry name" value="Glyco_trans_31"/>
</dbReference>
<dbReference type="InterPro" id="IPR000859">
    <property type="entry name" value="CUB_dom"/>
</dbReference>
<dbReference type="PANTHER" id="PTHR11214:SF25">
    <property type="entry name" value="N-ACETYLLACTOSAMINIDE BETA-1,3-N-ACETYLGLUCOSAMINYLTRANSFERASE 2"/>
    <property type="match status" value="1"/>
</dbReference>
<proteinExistence type="inferred from homology"/>
<dbReference type="Pfam" id="PF01762">
    <property type="entry name" value="Galactosyl_T"/>
    <property type="match status" value="1"/>
</dbReference>
<evidence type="ECO:0000256" key="12">
    <source>
        <dbReference type="ARBA" id="ARBA00023034"/>
    </source>
</evidence>
<feature type="domain" description="EGF-like" evidence="21">
    <location>
        <begin position="702"/>
        <end position="740"/>
    </location>
</feature>
<evidence type="ECO:0000259" key="20">
    <source>
        <dbReference type="PROSITE" id="PS01180"/>
    </source>
</evidence>
<keyword evidence="8" id="KW-0732">Signal</keyword>
<keyword evidence="13" id="KW-0443">Lipid metabolism</keyword>
<evidence type="ECO:0000256" key="16">
    <source>
        <dbReference type="ARBA" id="ARBA00023180"/>
    </source>
</evidence>
<comment type="caution">
    <text evidence="17">Lacks conserved residue(s) required for the propagation of feature annotation.</text>
</comment>
<dbReference type="PROSITE" id="PS01180">
    <property type="entry name" value="CUB"/>
    <property type="match status" value="1"/>
</dbReference>
<keyword evidence="6" id="KW-0808">Transferase</keyword>
<keyword evidence="14 19" id="KW-0472">Membrane</keyword>